<keyword evidence="2" id="KW-1185">Reference proteome</keyword>
<protein>
    <submittedName>
        <fullName evidence="1">Spore germination protein GerPB</fullName>
    </submittedName>
</protein>
<dbReference type="EMBL" id="JBHSMC010000011">
    <property type="protein sequence ID" value="MFC5464694.1"/>
    <property type="molecule type" value="Genomic_DNA"/>
</dbReference>
<accession>A0ABW0LFY0</accession>
<proteinExistence type="predicted"/>
<organism evidence="1 2">
    <name type="scientific">Lederbergia graminis</name>
    <dbReference type="NCBI Taxonomy" id="735518"/>
    <lineage>
        <taxon>Bacteria</taxon>
        <taxon>Bacillati</taxon>
        <taxon>Bacillota</taxon>
        <taxon>Bacilli</taxon>
        <taxon>Bacillales</taxon>
        <taxon>Bacillaceae</taxon>
        <taxon>Lederbergia</taxon>
    </lineage>
</organism>
<evidence type="ECO:0000313" key="2">
    <source>
        <dbReference type="Proteomes" id="UP001596147"/>
    </source>
</evidence>
<gene>
    <name evidence="1" type="ORF">ACFPM4_08000</name>
</gene>
<evidence type="ECO:0000313" key="1">
    <source>
        <dbReference type="EMBL" id="MFC5464694.1"/>
    </source>
</evidence>
<sequence length="69" mass="7529">MNIHVQQTIQIHMIKISGITNSSVFQIGTSGIITPVSNLYNTGDFEEPAPEAVHLTELEQSPLQSIVPL</sequence>
<dbReference type="Pfam" id="PF10803">
    <property type="entry name" value="GerPB"/>
    <property type="match status" value="1"/>
</dbReference>
<comment type="caution">
    <text evidence="1">The sequence shown here is derived from an EMBL/GenBank/DDBJ whole genome shotgun (WGS) entry which is preliminary data.</text>
</comment>
<dbReference type="InterPro" id="IPR024255">
    <property type="entry name" value="GerPB"/>
</dbReference>
<name>A0ABW0LFY0_9BACI</name>
<reference evidence="2" key="1">
    <citation type="journal article" date="2019" name="Int. J. Syst. Evol. Microbiol.">
        <title>The Global Catalogue of Microorganisms (GCM) 10K type strain sequencing project: providing services to taxonomists for standard genome sequencing and annotation.</title>
        <authorList>
            <consortium name="The Broad Institute Genomics Platform"/>
            <consortium name="The Broad Institute Genome Sequencing Center for Infectious Disease"/>
            <person name="Wu L."/>
            <person name="Ma J."/>
        </authorList>
    </citation>
    <scope>NUCLEOTIDE SEQUENCE [LARGE SCALE GENOMIC DNA]</scope>
    <source>
        <strain evidence="2">CGMCC 1.12237</strain>
    </source>
</reference>
<dbReference type="RefSeq" id="WP_144924342.1">
    <property type="nucleotide sequence ID" value="NZ_JBHSMC010000011.1"/>
</dbReference>
<dbReference type="Proteomes" id="UP001596147">
    <property type="component" value="Unassembled WGS sequence"/>
</dbReference>